<dbReference type="EMBL" id="JBBKTX010000012">
    <property type="protein sequence ID" value="MFK4752904.1"/>
    <property type="molecule type" value="Genomic_DNA"/>
</dbReference>
<keyword evidence="3" id="KW-1185">Reference proteome</keyword>
<evidence type="ECO:0000313" key="3">
    <source>
        <dbReference type="Proteomes" id="UP001620597"/>
    </source>
</evidence>
<dbReference type="Pfam" id="PF07148">
    <property type="entry name" value="MalM"/>
    <property type="match status" value="1"/>
</dbReference>
<feature type="chain" id="PRO_5046284132" evidence="1">
    <location>
        <begin position="23"/>
        <end position="375"/>
    </location>
</feature>
<accession>A0ABW8NJ06</accession>
<reference evidence="2 3" key="1">
    <citation type="submission" date="2024-03" db="EMBL/GenBank/DDBJ databases">
        <title>High-quality draft genome sequence of Oceanobacter sp. wDCs-4.</title>
        <authorList>
            <person name="Dong C."/>
        </authorList>
    </citation>
    <scope>NUCLEOTIDE SEQUENCE [LARGE SCALE GENOMIC DNA]</scope>
    <source>
        <strain evidence="3">wDCs-4</strain>
    </source>
</reference>
<name>A0ABW8NJ06_9GAMM</name>
<comment type="caution">
    <text evidence="2">The sequence shown here is derived from an EMBL/GenBank/DDBJ whole genome shotgun (WGS) entry which is preliminary data.</text>
</comment>
<evidence type="ECO:0000256" key="1">
    <source>
        <dbReference type="SAM" id="SignalP"/>
    </source>
</evidence>
<organism evidence="2 3">
    <name type="scientific">Oceanobacter antarcticus</name>
    <dbReference type="NCBI Taxonomy" id="3133425"/>
    <lineage>
        <taxon>Bacteria</taxon>
        <taxon>Pseudomonadati</taxon>
        <taxon>Pseudomonadota</taxon>
        <taxon>Gammaproteobacteria</taxon>
        <taxon>Oceanospirillales</taxon>
        <taxon>Oceanospirillaceae</taxon>
        <taxon>Oceanobacter</taxon>
    </lineage>
</organism>
<evidence type="ECO:0000313" key="2">
    <source>
        <dbReference type="EMBL" id="MFK4752904.1"/>
    </source>
</evidence>
<gene>
    <name evidence="2" type="ORF">WG929_10835</name>
</gene>
<protein>
    <submittedName>
        <fullName evidence="2">MalM family protein</fullName>
    </submittedName>
</protein>
<dbReference type="RefSeq" id="WP_416206032.1">
    <property type="nucleotide sequence ID" value="NZ_JBBKTX010000012.1"/>
</dbReference>
<proteinExistence type="predicted"/>
<dbReference type="Proteomes" id="UP001620597">
    <property type="component" value="Unassembled WGS sequence"/>
</dbReference>
<dbReference type="InterPro" id="IPR010794">
    <property type="entry name" value="MalM"/>
</dbReference>
<sequence length="375" mass="41769">MKYVFPLFSGLVGVLLNGVALAANEESDNRTSRDPVMDNSPKSDGIPSPIDWLASLPTLHYHSLVYGFQGELIPTTEPMLLGQHHVLATGLELPHYDRNIRMDLQSLVEEQTVFYPAVILLDAQFDALEIYNNPVLISDTSSRNEGVYLQLEVDPETRYLVVFTDAEWLGRTLTQQPQTKRLIIGDSYVTDQTVLQQGSYLTTDTPTLKLAIPARTESAPNYLHRGWEIGLGMDFGGEKVAENKQGEPYNAGAGAILYGGYAIPASRRIETRARLGILYQGGEGNSQGLVMQLDAGYHYPRWAAGAGLHIDIAHSIKDRDGTRTALDNTLSPRLFIEYKVTRAMRFELAYKSATYHSDRQTFNGDSLGVFMTYHY</sequence>
<feature type="signal peptide" evidence="1">
    <location>
        <begin position="1"/>
        <end position="22"/>
    </location>
</feature>
<keyword evidence="1" id="KW-0732">Signal</keyword>